<accession>A0A3Q3J8R7</accession>
<reference evidence="1" key="1">
    <citation type="submission" date="2025-08" db="UniProtKB">
        <authorList>
            <consortium name="Ensembl"/>
        </authorList>
    </citation>
    <scope>IDENTIFICATION</scope>
</reference>
<sequence length="83" mass="9972">MYKMYVCFKRPLKWFHFTDNAYDPDVSAKQFWIDKTVVGDQECLTFMDNGNGLDNETMHKMLRYRCYCLVLMFLNCKSGDLYL</sequence>
<dbReference type="SUPFAM" id="SSF55874">
    <property type="entry name" value="ATPase domain of HSP90 chaperone/DNA topoisomerase II/histidine kinase"/>
    <property type="match status" value="1"/>
</dbReference>
<dbReference type="Proteomes" id="UP000261600">
    <property type="component" value="Unplaced"/>
</dbReference>
<proteinExistence type="predicted"/>
<organism evidence="1 2">
    <name type="scientific">Monopterus albus</name>
    <name type="common">Swamp eel</name>
    <dbReference type="NCBI Taxonomy" id="43700"/>
    <lineage>
        <taxon>Eukaryota</taxon>
        <taxon>Metazoa</taxon>
        <taxon>Chordata</taxon>
        <taxon>Craniata</taxon>
        <taxon>Vertebrata</taxon>
        <taxon>Euteleostomi</taxon>
        <taxon>Actinopterygii</taxon>
        <taxon>Neopterygii</taxon>
        <taxon>Teleostei</taxon>
        <taxon>Neoteleostei</taxon>
        <taxon>Acanthomorphata</taxon>
        <taxon>Anabantaria</taxon>
        <taxon>Synbranchiformes</taxon>
        <taxon>Synbranchidae</taxon>
        <taxon>Monopterus</taxon>
    </lineage>
</organism>
<evidence type="ECO:0008006" key="3">
    <source>
        <dbReference type="Google" id="ProtNLM"/>
    </source>
</evidence>
<reference evidence="1" key="2">
    <citation type="submission" date="2025-09" db="UniProtKB">
        <authorList>
            <consortium name="Ensembl"/>
        </authorList>
    </citation>
    <scope>IDENTIFICATION</scope>
</reference>
<protein>
    <recommendedName>
        <fullName evidence="3">Histidine kinase/HSP90-like ATPase domain-containing protein</fullName>
    </recommendedName>
</protein>
<dbReference type="Ensembl" id="ENSMALT00000010053.1">
    <property type="protein sequence ID" value="ENSMALP00000009847.1"/>
    <property type="gene ID" value="ENSMALG00000007008.1"/>
</dbReference>
<name>A0A3Q3J8R7_MONAL</name>
<evidence type="ECO:0000313" key="1">
    <source>
        <dbReference type="Ensembl" id="ENSMALP00000009847.1"/>
    </source>
</evidence>
<dbReference type="InterPro" id="IPR036890">
    <property type="entry name" value="HATPase_C_sf"/>
</dbReference>
<evidence type="ECO:0000313" key="2">
    <source>
        <dbReference type="Proteomes" id="UP000261600"/>
    </source>
</evidence>
<keyword evidence="2" id="KW-1185">Reference proteome</keyword>
<dbReference type="AlphaFoldDB" id="A0A3Q3J8R7"/>